<dbReference type="GO" id="GO:0016020">
    <property type="term" value="C:membrane"/>
    <property type="evidence" value="ECO:0007669"/>
    <property type="project" value="InterPro"/>
</dbReference>
<evidence type="ECO:0000256" key="4">
    <source>
        <dbReference type="SAM" id="Phobius"/>
    </source>
</evidence>
<dbReference type="SMART" id="SM00283">
    <property type="entry name" value="MA"/>
    <property type="match status" value="1"/>
</dbReference>
<dbReference type="SUPFAM" id="SSF103190">
    <property type="entry name" value="Sensory domain-like"/>
    <property type="match status" value="1"/>
</dbReference>
<dbReference type="PROSITE" id="PS50885">
    <property type="entry name" value="HAMP"/>
    <property type="match status" value="1"/>
</dbReference>
<accession>A0A1Y0EEI8</accession>
<dbReference type="Pfam" id="PF00672">
    <property type="entry name" value="HAMP"/>
    <property type="match status" value="1"/>
</dbReference>
<dbReference type="PROSITE" id="PS50111">
    <property type="entry name" value="CHEMOTAXIS_TRANSDUC_2"/>
    <property type="match status" value="1"/>
</dbReference>
<dbReference type="EMBL" id="CP021431">
    <property type="protein sequence ID" value="ARU02015.1"/>
    <property type="molecule type" value="Genomic_DNA"/>
</dbReference>
<dbReference type="SMART" id="SM00304">
    <property type="entry name" value="HAMP"/>
    <property type="match status" value="2"/>
</dbReference>
<dbReference type="Pfam" id="PF00015">
    <property type="entry name" value="MCPsignal"/>
    <property type="match status" value="1"/>
</dbReference>
<keyword evidence="4" id="KW-0812">Transmembrane</keyword>
<dbReference type="Pfam" id="PF17201">
    <property type="entry name" value="Cache_3-Cache_2"/>
    <property type="match status" value="1"/>
</dbReference>
<keyword evidence="3" id="KW-0807">Transducer</keyword>
<dbReference type="Proteomes" id="UP000195273">
    <property type="component" value="Chromosome"/>
</dbReference>
<comment type="similarity">
    <text evidence="2">Belongs to the methyl-accepting chemotaxis (MCP) protein family.</text>
</comment>
<dbReference type="SUPFAM" id="SSF58104">
    <property type="entry name" value="Methyl-accepting chemotaxis protein (MCP) signaling domain"/>
    <property type="match status" value="1"/>
</dbReference>
<keyword evidence="4" id="KW-0472">Membrane</keyword>
<dbReference type="InterPro" id="IPR003660">
    <property type="entry name" value="HAMP_dom"/>
</dbReference>
<keyword evidence="1" id="KW-0145">Chemotaxis</keyword>
<keyword evidence="4" id="KW-1133">Transmembrane helix</keyword>
<feature type="domain" description="HAMP" evidence="6">
    <location>
        <begin position="221"/>
        <end position="274"/>
    </location>
</feature>
<sequence length="600" mass="64351">MKYSVNLSLKLRLAIMMTLIMLVVCAVLVSISARQTQNAMLTDVQNRQDLSLRIIASVFQSAFDGLTVSYGPDGQISRASWTDIPSFDTHDLIDQVGRVSGETATFFLWDPVESDFRRMTTNIIKPDGERAVGTYLGRNNQVYAAVLQGQTYRGEAIILGKPYLTVYLPVYGVGDDIIGILYVGVERTDIDAAIADRLVTMLTASAVVILLGLAMVVMMAMRLTRPITQISNAIADIAGGDLNTIVPHAAMRDEVGEIARRVTDFKAGLQRNHQLEAASRQAHEEQTKVMGLLRTGLANLARLDLTHQIISSSADPFPPAYEALREDFNAVVTNLATRVSDMTGIAQEVTTASTGIASMSDSLARRVETQAATLAESSATLQNLSESGKAIAAKAAEADEMAQRSLSLSNQSRQVLDEATRAIQEIEESSGQINQIISVIEDIAFQTNLLALNAGVEAARAGDAGKGFAVVASEVRALSMRATQSAREIRTLITASRTKISEGTVLVQNTGTSLSQVLAQVEQMGVTIQAIAASVKDQALGQTEVSVGVQQLDHMTQENAALGEEANAASSTLSDEAQRLAATLRQFHTPQPASRTERAA</sequence>
<dbReference type="InterPro" id="IPR033462">
    <property type="entry name" value="Cache_3-Cache_2"/>
</dbReference>
<dbReference type="GO" id="GO:0007165">
    <property type="term" value="P:signal transduction"/>
    <property type="evidence" value="ECO:0007669"/>
    <property type="project" value="UniProtKB-KW"/>
</dbReference>
<dbReference type="PANTHER" id="PTHR43531:SF11">
    <property type="entry name" value="METHYL-ACCEPTING CHEMOTAXIS PROTEIN 3"/>
    <property type="match status" value="1"/>
</dbReference>
<evidence type="ECO:0000256" key="1">
    <source>
        <dbReference type="ARBA" id="ARBA00022500"/>
    </source>
</evidence>
<dbReference type="CDD" id="cd06225">
    <property type="entry name" value="HAMP"/>
    <property type="match status" value="1"/>
</dbReference>
<evidence type="ECO:0000256" key="2">
    <source>
        <dbReference type="ARBA" id="ARBA00029447"/>
    </source>
</evidence>
<evidence type="ECO:0000259" key="5">
    <source>
        <dbReference type="PROSITE" id="PS50111"/>
    </source>
</evidence>
<proteinExistence type="inferred from homology"/>
<evidence type="ECO:0000313" key="7">
    <source>
        <dbReference type="EMBL" id="ARU02015.1"/>
    </source>
</evidence>
<dbReference type="CDD" id="cd11386">
    <property type="entry name" value="MCP_signal"/>
    <property type="match status" value="1"/>
</dbReference>
<dbReference type="InterPro" id="IPR029151">
    <property type="entry name" value="Sensor-like_sf"/>
</dbReference>
<dbReference type="InterPro" id="IPR051310">
    <property type="entry name" value="MCP_chemotaxis"/>
</dbReference>
<dbReference type="GO" id="GO:0006935">
    <property type="term" value="P:chemotaxis"/>
    <property type="evidence" value="ECO:0007669"/>
    <property type="project" value="UniProtKB-KW"/>
</dbReference>
<dbReference type="KEGG" id="lvs:LOKVESSMR4R_02721"/>
<reference evidence="7 8" key="1">
    <citation type="submission" date="2017-05" db="EMBL/GenBank/DDBJ databases">
        <title>Genome Sequence of Loktanella vestfoldensis Strain SMR4r Isolated from a Culture of the Diatom Skeletonema marinoi.</title>
        <authorList>
            <person name="Topel M."/>
            <person name="Pinder M.I.M."/>
            <person name="Johansson O.N."/>
            <person name="Kourtchenko O."/>
            <person name="Godhe A."/>
            <person name="Clarke A.K."/>
        </authorList>
    </citation>
    <scope>NUCLEOTIDE SEQUENCE [LARGE SCALE GENOMIC DNA]</scope>
    <source>
        <strain evidence="7 8">SMR4r</strain>
    </source>
</reference>
<organism evidence="7 8">
    <name type="scientific">Yoonia vestfoldensis</name>
    <dbReference type="NCBI Taxonomy" id="245188"/>
    <lineage>
        <taxon>Bacteria</taxon>
        <taxon>Pseudomonadati</taxon>
        <taxon>Pseudomonadota</taxon>
        <taxon>Alphaproteobacteria</taxon>
        <taxon>Rhodobacterales</taxon>
        <taxon>Paracoccaceae</taxon>
        <taxon>Yoonia</taxon>
    </lineage>
</organism>
<dbReference type="SUPFAM" id="SSF158472">
    <property type="entry name" value="HAMP domain-like"/>
    <property type="match status" value="1"/>
</dbReference>
<keyword evidence="8" id="KW-1185">Reference proteome</keyword>
<dbReference type="PANTHER" id="PTHR43531">
    <property type="entry name" value="PROTEIN ICFG"/>
    <property type="match status" value="1"/>
</dbReference>
<evidence type="ECO:0000259" key="6">
    <source>
        <dbReference type="PROSITE" id="PS50885"/>
    </source>
</evidence>
<dbReference type="Gene3D" id="6.10.340.10">
    <property type="match status" value="1"/>
</dbReference>
<evidence type="ECO:0000313" key="8">
    <source>
        <dbReference type="Proteomes" id="UP000195273"/>
    </source>
</evidence>
<dbReference type="InterPro" id="IPR004089">
    <property type="entry name" value="MCPsignal_dom"/>
</dbReference>
<protein>
    <submittedName>
        <fullName evidence="7">Methyl-accepting chemotaxis protein IV</fullName>
    </submittedName>
</protein>
<name>A0A1Y0EEI8_9RHOB</name>
<feature type="transmembrane region" description="Helical" evidence="4">
    <location>
        <begin position="198"/>
        <end position="221"/>
    </location>
</feature>
<feature type="domain" description="Methyl-accepting transducer" evidence="5">
    <location>
        <begin position="345"/>
        <end position="574"/>
    </location>
</feature>
<gene>
    <name evidence="7" type="primary">tap</name>
    <name evidence="7" type="ORF">LOKVESSMR4R_02721</name>
</gene>
<dbReference type="AlphaFoldDB" id="A0A1Y0EEI8"/>
<evidence type="ECO:0000256" key="3">
    <source>
        <dbReference type="PROSITE-ProRule" id="PRU00284"/>
    </source>
</evidence>
<dbReference type="RefSeq" id="WP_162290733.1">
    <property type="nucleotide sequence ID" value="NZ_CP021431.1"/>
</dbReference>
<dbReference type="Gene3D" id="1.10.287.950">
    <property type="entry name" value="Methyl-accepting chemotaxis protein"/>
    <property type="match status" value="1"/>
</dbReference>